<dbReference type="Pfam" id="PF21799">
    <property type="entry name" value="MurD-like_N"/>
    <property type="match status" value="1"/>
</dbReference>
<dbReference type="InterPro" id="IPR004101">
    <property type="entry name" value="Mur_ligase_C"/>
</dbReference>
<evidence type="ECO:0000256" key="8">
    <source>
        <dbReference type="RuleBase" id="RU003664"/>
    </source>
</evidence>
<reference evidence="11 12" key="1">
    <citation type="submission" date="2017-04" db="EMBL/GenBank/DDBJ databases">
        <authorList>
            <person name="Afonso C.L."/>
            <person name="Miller P.J."/>
            <person name="Scott M.A."/>
            <person name="Spackman E."/>
            <person name="Goraichik I."/>
            <person name="Dimitrov K.M."/>
            <person name="Suarez D.L."/>
            <person name="Swayne D.E."/>
        </authorList>
    </citation>
    <scope>NUCLEOTIDE SEQUENCE [LARGE SCALE GENOMIC DNA]</scope>
    <source>
        <strain evidence="11 12">DSM 13146</strain>
    </source>
</reference>
<dbReference type="GO" id="GO:0009252">
    <property type="term" value="P:peptidoglycan biosynthetic process"/>
    <property type="evidence" value="ECO:0007669"/>
    <property type="project" value="UniProtKB-UniRule"/>
</dbReference>
<evidence type="ECO:0000256" key="5">
    <source>
        <dbReference type="ARBA" id="ARBA00022741"/>
    </source>
</evidence>
<accession>A0A1W1XAK5</accession>
<dbReference type="AlphaFoldDB" id="A0A1W1XAK5"/>
<dbReference type="Proteomes" id="UP000192783">
    <property type="component" value="Unassembled WGS sequence"/>
</dbReference>
<comment type="catalytic activity">
    <reaction evidence="7 8">
        <text>UDP-N-acetyl-alpha-D-muramoyl-L-alanine + D-glutamate + ATP = UDP-N-acetyl-alpha-D-muramoyl-L-alanyl-D-glutamate + ADP + phosphate + H(+)</text>
        <dbReference type="Rhea" id="RHEA:16429"/>
        <dbReference type="ChEBI" id="CHEBI:15378"/>
        <dbReference type="ChEBI" id="CHEBI:29986"/>
        <dbReference type="ChEBI" id="CHEBI:30616"/>
        <dbReference type="ChEBI" id="CHEBI:43474"/>
        <dbReference type="ChEBI" id="CHEBI:83898"/>
        <dbReference type="ChEBI" id="CHEBI:83900"/>
        <dbReference type="ChEBI" id="CHEBI:456216"/>
        <dbReference type="EC" id="6.3.2.9"/>
    </reaction>
</comment>
<dbReference type="GO" id="GO:0051301">
    <property type="term" value="P:cell division"/>
    <property type="evidence" value="ECO:0007669"/>
    <property type="project" value="UniProtKB-KW"/>
</dbReference>
<dbReference type="Gene3D" id="3.40.1190.10">
    <property type="entry name" value="Mur-like, catalytic domain"/>
    <property type="match status" value="1"/>
</dbReference>
<dbReference type="HAMAP" id="MF_00639">
    <property type="entry name" value="MurD"/>
    <property type="match status" value="1"/>
</dbReference>
<dbReference type="InterPro" id="IPR005762">
    <property type="entry name" value="MurD"/>
</dbReference>
<feature type="binding site" evidence="7">
    <location>
        <begin position="122"/>
        <end position="128"/>
    </location>
    <ligand>
        <name>ATP</name>
        <dbReference type="ChEBI" id="CHEBI:30616"/>
    </ligand>
</feature>
<dbReference type="EC" id="6.3.2.9" evidence="7 8"/>
<dbReference type="GO" id="GO:0005524">
    <property type="term" value="F:ATP binding"/>
    <property type="evidence" value="ECO:0007669"/>
    <property type="project" value="UniProtKB-UniRule"/>
</dbReference>
<feature type="domain" description="Mur ligase central" evidence="10">
    <location>
        <begin position="120"/>
        <end position="304"/>
    </location>
</feature>
<organism evidence="11 12">
    <name type="scientific">Desulfacinum hydrothermale DSM 13146</name>
    <dbReference type="NCBI Taxonomy" id="1121390"/>
    <lineage>
        <taxon>Bacteria</taxon>
        <taxon>Pseudomonadati</taxon>
        <taxon>Thermodesulfobacteriota</taxon>
        <taxon>Syntrophobacteria</taxon>
        <taxon>Syntrophobacterales</taxon>
        <taxon>Syntrophobacteraceae</taxon>
        <taxon>Desulfacinum</taxon>
    </lineage>
</organism>
<evidence type="ECO:0000256" key="1">
    <source>
        <dbReference type="ARBA" id="ARBA00004496"/>
    </source>
</evidence>
<dbReference type="NCBIfam" id="TIGR01087">
    <property type="entry name" value="murD"/>
    <property type="match status" value="1"/>
</dbReference>
<sequence>MNAIAAGVGEERRNLLVVGLGVSGRAACRWGLRQGFRVHGTDASADPALRTALAPLERQGATFSLGGHGPEAFLNADLIVVSPGVPLSLPALEAARTKGAEIIGELEWAWRFCRVPTVAVTGTNGKTTTTELIGAFLKEGGKRAFVGGNLGTPLCDWLAETEGSSSQTALDWCVLEVSSFQLDAAPTFAPRIGAVLNVTPDHLDRYPDLDAYTASKFSMFRKGSGERQTAVLNGDDPVCRKWAEKLDAQVLFFSSSLQEAAARVIERRLHLRLPNGLERSFDLDRWALKGVHNLENLMAASLVAALCGVAPEAMQRTIDSFRPSAHRMEWIATVEGVHFINDSKGTNVGAVSKALESCDTPVVLLMGGRAKGTDFRSLGPLCREKVRCLVAFGEAGPAVAEDLSPFVDTTMAANLDQAFQMALERARPGDTVLLSPGCASFDQYANYAERGEHFRRLVRAWKEKG</sequence>
<name>A0A1W1XAK5_9BACT</name>
<dbReference type="PANTHER" id="PTHR43692:SF1">
    <property type="entry name" value="UDP-N-ACETYLMURAMOYLALANINE--D-GLUTAMATE LIGASE"/>
    <property type="match status" value="1"/>
</dbReference>
<dbReference type="Pfam" id="PF08245">
    <property type="entry name" value="Mur_ligase_M"/>
    <property type="match status" value="1"/>
</dbReference>
<dbReference type="Gene3D" id="3.90.190.20">
    <property type="entry name" value="Mur ligase, C-terminal domain"/>
    <property type="match status" value="1"/>
</dbReference>
<comment type="pathway">
    <text evidence="2 7 8">Cell wall biogenesis; peptidoglycan biosynthesis.</text>
</comment>
<dbReference type="STRING" id="1121390.SAMN02746041_01067"/>
<dbReference type="EMBL" id="FWXF01000004">
    <property type="protein sequence ID" value="SMC20952.1"/>
    <property type="molecule type" value="Genomic_DNA"/>
</dbReference>
<protein>
    <recommendedName>
        <fullName evidence="7 8">UDP-N-acetylmuramoylalanine--D-glutamate ligase</fullName>
        <ecNumber evidence="7 8">6.3.2.9</ecNumber>
    </recommendedName>
    <alternativeName>
        <fullName evidence="7">D-glutamic acid-adding enzyme</fullName>
    </alternativeName>
    <alternativeName>
        <fullName evidence="7">UDP-N-acetylmuramoyl-L-alanyl-D-glutamate synthetase</fullName>
    </alternativeName>
</protein>
<dbReference type="GO" id="GO:0071555">
    <property type="term" value="P:cell wall organization"/>
    <property type="evidence" value="ECO:0007669"/>
    <property type="project" value="UniProtKB-KW"/>
</dbReference>
<feature type="domain" description="Mur ligase C-terminal" evidence="9">
    <location>
        <begin position="326"/>
        <end position="436"/>
    </location>
</feature>
<evidence type="ECO:0000313" key="11">
    <source>
        <dbReference type="EMBL" id="SMC20952.1"/>
    </source>
</evidence>
<keyword evidence="6 7" id="KW-0067">ATP-binding</keyword>
<comment type="subcellular location">
    <subcellularLocation>
        <location evidence="1 7 8">Cytoplasm</location>
    </subcellularLocation>
</comment>
<evidence type="ECO:0000256" key="4">
    <source>
        <dbReference type="ARBA" id="ARBA00022598"/>
    </source>
</evidence>
<evidence type="ECO:0000256" key="6">
    <source>
        <dbReference type="ARBA" id="ARBA00022840"/>
    </source>
</evidence>
<comment type="function">
    <text evidence="7 8">Cell wall formation. Catalyzes the addition of glutamate to the nucleotide precursor UDP-N-acetylmuramoyl-L-alanine (UMA).</text>
</comment>
<evidence type="ECO:0000259" key="9">
    <source>
        <dbReference type="Pfam" id="PF02875"/>
    </source>
</evidence>
<dbReference type="GO" id="GO:0008764">
    <property type="term" value="F:UDP-N-acetylmuramoylalanine-D-glutamate ligase activity"/>
    <property type="evidence" value="ECO:0007669"/>
    <property type="project" value="UniProtKB-UniRule"/>
</dbReference>
<dbReference type="Pfam" id="PF02875">
    <property type="entry name" value="Mur_ligase_C"/>
    <property type="match status" value="1"/>
</dbReference>
<keyword evidence="4 7" id="KW-0436">Ligase</keyword>
<comment type="similarity">
    <text evidence="7">Belongs to the MurCDEF family.</text>
</comment>
<keyword evidence="12" id="KW-1185">Reference proteome</keyword>
<dbReference type="GO" id="GO:0008360">
    <property type="term" value="P:regulation of cell shape"/>
    <property type="evidence" value="ECO:0007669"/>
    <property type="project" value="UniProtKB-KW"/>
</dbReference>
<dbReference type="UniPathway" id="UPA00219"/>
<evidence type="ECO:0000259" key="10">
    <source>
        <dbReference type="Pfam" id="PF08245"/>
    </source>
</evidence>
<dbReference type="RefSeq" id="WP_170920362.1">
    <property type="nucleotide sequence ID" value="NZ_FWXF01000004.1"/>
</dbReference>
<evidence type="ECO:0000256" key="3">
    <source>
        <dbReference type="ARBA" id="ARBA00022490"/>
    </source>
</evidence>
<dbReference type="SUPFAM" id="SSF51984">
    <property type="entry name" value="MurCD N-terminal domain"/>
    <property type="match status" value="1"/>
</dbReference>
<proteinExistence type="inferred from homology"/>
<dbReference type="InterPro" id="IPR013221">
    <property type="entry name" value="Mur_ligase_cen"/>
</dbReference>
<dbReference type="PANTHER" id="PTHR43692">
    <property type="entry name" value="UDP-N-ACETYLMURAMOYLALANINE--D-GLUTAMATE LIGASE"/>
    <property type="match status" value="1"/>
</dbReference>
<keyword evidence="7 8" id="KW-0132">Cell division</keyword>
<keyword evidence="7 8" id="KW-0573">Peptidoglycan synthesis</keyword>
<dbReference type="SUPFAM" id="SSF53623">
    <property type="entry name" value="MurD-like peptide ligases, catalytic domain"/>
    <property type="match status" value="1"/>
</dbReference>
<gene>
    <name evidence="7" type="primary">murD</name>
    <name evidence="11" type="ORF">SAMN02746041_01067</name>
</gene>
<dbReference type="SUPFAM" id="SSF53244">
    <property type="entry name" value="MurD-like peptide ligases, peptide-binding domain"/>
    <property type="match status" value="1"/>
</dbReference>
<dbReference type="InterPro" id="IPR036615">
    <property type="entry name" value="Mur_ligase_C_dom_sf"/>
</dbReference>
<evidence type="ECO:0000256" key="2">
    <source>
        <dbReference type="ARBA" id="ARBA00004752"/>
    </source>
</evidence>
<keyword evidence="7 8" id="KW-0133">Cell shape</keyword>
<keyword evidence="7 8" id="KW-0961">Cell wall biogenesis/degradation</keyword>
<keyword evidence="5 7" id="KW-0547">Nucleotide-binding</keyword>
<dbReference type="GO" id="GO:0005737">
    <property type="term" value="C:cytoplasm"/>
    <property type="evidence" value="ECO:0007669"/>
    <property type="project" value="UniProtKB-SubCell"/>
</dbReference>
<keyword evidence="3 7" id="KW-0963">Cytoplasm</keyword>
<keyword evidence="7 8" id="KW-0131">Cell cycle</keyword>
<dbReference type="InterPro" id="IPR036565">
    <property type="entry name" value="Mur-like_cat_sf"/>
</dbReference>
<dbReference type="Gene3D" id="3.40.50.720">
    <property type="entry name" value="NAD(P)-binding Rossmann-like Domain"/>
    <property type="match status" value="1"/>
</dbReference>
<evidence type="ECO:0000256" key="7">
    <source>
        <dbReference type="HAMAP-Rule" id="MF_00639"/>
    </source>
</evidence>
<evidence type="ECO:0000313" key="12">
    <source>
        <dbReference type="Proteomes" id="UP000192783"/>
    </source>
</evidence>